<dbReference type="AlphaFoldDB" id="A0A7W2R1U0"/>
<reference evidence="2 4" key="2">
    <citation type="submission" date="2024-03" db="EMBL/GenBank/DDBJ databases">
        <title>Pseudomonas juntendi.</title>
        <authorList>
            <person name="Liu Y."/>
        </authorList>
    </citation>
    <scope>NUCLEOTIDE SEQUENCE [LARGE SCALE GENOMIC DNA]</scope>
    <source>
        <strain evidence="2 4">L4046hy</strain>
    </source>
</reference>
<evidence type="ECO:0000313" key="2">
    <source>
        <dbReference type="EMBL" id="WWY19113.1"/>
    </source>
</evidence>
<proteinExistence type="predicted"/>
<dbReference type="EMBL" id="CP146691">
    <property type="protein sequence ID" value="WWY19113.1"/>
    <property type="molecule type" value="Genomic_DNA"/>
</dbReference>
<dbReference type="Proteomes" id="UP000577346">
    <property type="component" value="Unassembled WGS sequence"/>
</dbReference>
<keyword evidence="4" id="KW-1185">Reference proteome</keyword>
<protein>
    <submittedName>
        <fullName evidence="1">Uncharacterized protein</fullName>
    </submittedName>
</protein>
<evidence type="ECO:0000313" key="1">
    <source>
        <dbReference type="EMBL" id="MBA6151047.1"/>
    </source>
</evidence>
<organism evidence="1 3">
    <name type="scientific">Pseudomonas juntendi</name>
    <dbReference type="NCBI Taxonomy" id="2666183"/>
    <lineage>
        <taxon>Bacteria</taxon>
        <taxon>Pseudomonadati</taxon>
        <taxon>Pseudomonadota</taxon>
        <taxon>Gammaproteobacteria</taxon>
        <taxon>Pseudomonadales</taxon>
        <taxon>Pseudomonadaceae</taxon>
        <taxon>Pseudomonas</taxon>
    </lineage>
</organism>
<dbReference type="Proteomes" id="UP001375228">
    <property type="component" value="Chromosome"/>
</dbReference>
<evidence type="ECO:0000313" key="3">
    <source>
        <dbReference type="Proteomes" id="UP000577346"/>
    </source>
</evidence>
<name>A0A7W2R1U0_9PSED</name>
<evidence type="ECO:0000313" key="4">
    <source>
        <dbReference type="Proteomes" id="UP001375228"/>
    </source>
</evidence>
<dbReference type="RefSeq" id="WP_182337356.1">
    <property type="nucleotide sequence ID" value="NZ_CP146691.1"/>
</dbReference>
<accession>A0A7W2R1U0</accession>
<dbReference type="EMBL" id="JACGDA010000112">
    <property type="protein sequence ID" value="MBA6151047.1"/>
    <property type="molecule type" value="Genomic_DNA"/>
</dbReference>
<reference evidence="1 3" key="1">
    <citation type="submission" date="2020-07" db="EMBL/GenBank/DDBJ databases">
        <title>Diversity of carbapenemase encoding genes among Pseudomonas putida group clinical isolates in a tertiary Brazilian hospital.</title>
        <authorList>
            <person name="Alberto-Lei F."/>
            <person name="Nodari C.S."/>
            <person name="Streling A.P."/>
            <person name="Paulino J.T."/>
            <person name="Bessa-Neto F.O."/>
            <person name="Cayo R."/>
            <person name="Gales A.C."/>
        </authorList>
    </citation>
    <scope>NUCLEOTIDE SEQUENCE [LARGE SCALE GENOMIC DNA]</scope>
    <source>
        <strain evidence="1 3">11213</strain>
    </source>
</reference>
<gene>
    <name evidence="1" type="ORF">H4C15_26765</name>
    <name evidence="2" type="ORF">V9385_15715</name>
</gene>
<sequence>MNDHLMSIANQQLVTIARTTAYHCDEQHEYMKGAGGTDWLPHKWVVEAMRAAVRIRNTQAEDVVREELHKARAQLAEARALLHTASIRLARWLDQDDDPRKQIIAFLESHAEPSAHATPYPNRLCHIDYNAHPYQCGCLKGDEEAQRRYDEQFAKPGAGPSSPLPPVDGDMLPAISSKVLIHLAREDEWVEHTVVGYYVWENLRPDPGVHRVFVRVRDADGYLNARGLADIRPAVLEHKP</sequence>